<proteinExistence type="predicted"/>
<dbReference type="AlphaFoldDB" id="A0A1Y1I273"/>
<evidence type="ECO:0000313" key="3">
    <source>
        <dbReference type="Proteomes" id="UP000054558"/>
    </source>
</evidence>
<reference evidence="2 3" key="1">
    <citation type="journal article" date="2014" name="Nat. Commun.">
        <title>Klebsormidium flaccidum genome reveals primary factors for plant terrestrial adaptation.</title>
        <authorList>
            <person name="Hori K."/>
            <person name="Maruyama F."/>
            <person name="Fujisawa T."/>
            <person name="Togashi T."/>
            <person name="Yamamoto N."/>
            <person name="Seo M."/>
            <person name="Sato S."/>
            <person name="Yamada T."/>
            <person name="Mori H."/>
            <person name="Tajima N."/>
            <person name="Moriyama T."/>
            <person name="Ikeuchi M."/>
            <person name="Watanabe M."/>
            <person name="Wada H."/>
            <person name="Kobayashi K."/>
            <person name="Saito M."/>
            <person name="Masuda T."/>
            <person name="Sasaki-Sekimoto Y."/>
            <person name="Mashiguchi K."/>
            <person name="Awai K."/>
            <person name="Shimojima M."/>
            <person name="Masuda S."/>
            <person name="Iwai M."/>
            <person name="Nobusawa T."/>
            <person name="Narise T."/>
            <person name="Kondo S."/>
            <person name="Saito H."/>
            <person name="Sato R."/>
            <person name="Murakawa M."/>
            <person name="Ihara Y."/>
            <person name="Oshima-Yamada Y."/>
            <person name="Ohtaka K."/>
            <person name="Satoh M."/>
            <person name="Sonobe K."/>
            <person name="Ishii M."/>
            <person name="Ohtani R."/>
            <person name="Kanamori-Sato M."/>
            <person name="Honoki R."/>
            <person name="Miyazaki D."/>
            <person name="Mochizuki H."/>
            <person name="Umetsu J."/>
            <person name="Higashi K."/>
            <person name="Shibata D."/>
            <person name="Kamiya Y."/>
            <person name="Sato N."/>
            <person name="Nakamura Y."/>
            <person name="Tabata S."/>
            <person name="Ida S."/>
            <person name="Kurokawa K."/>
            <person name="Ohta H."/>
        </authorList>
    </citation>
    <scope>NUCLEOTIDE SEQUENCE [LARGE SCALE GENOMIC DNA]</scope>
    <source>
        <strain evidence="2 3">NIES-2285</strain>
    </source>
</reference>
<keyword evidence="3" id="KW-1185">Reference proteome</keyword>
<gene>
    <name evidence="2" type="ORF">KFL_002170190</name>
</gene>
<name>A0A1Y1I273_KLENI</name>
<organism evidence="2 3">
    <name type="scientific">Klebsormidium nitens</name>
    <name type="common">Green alga</name>
    <name type="synonym">Ulothrix nitens</name>
    <dbReference type="NCBI Taxonomy" id="105231"/>
    <lineage>
        <taxon>Eukaryota</taxon>
        <taxon>Viridiplantae</taxon>
        <taxon>Streptophyta</taxon>
        <taxon>Klebsormidiophyceae</taxon>
        <taxon>Klebsormidiales</taxon>
        <taxon>Klebsormidiaceae</taxon>
        <taxon>Klebsormidium</taxon>
    </lineage>
</organism>
<feature type="region of interest" description="Disordered" evidence="1">
    <location>
        <begin position="144"/>
        <end position="188"/>
    </location>
</feature>
<evidence type="ECO:0000313" key="2">
    <source>
        <dbReference type="EMBL" id="GAQ85025.1"/>
    </source>
</evidence>
<evidence type="ECO:0000256" key="1">
    <source>
        <dbReference type="SAM" id="MobiDB-lite"/>
    </source>
</evidence>
<dbReference type="Proteomes" id="UP000054558">
    <property type="component" value="Unassembled WGS sequence"/>
</dbReference>
<accession>A0A1Y1I273</accession>
<feature type="compositionally biased region" description="Basic and acidic residues" evidence="1">
    <location>
        <begin position="159"/>
        <end position="175"/>
    </location>
</feature>
<sequence>MAAVEEEGPEEVDLGEEYEETITVSSWEIKVARAGLDLKDVVAATFEMPDEPIRYLQQRTAAAAKFLEEAGHTVPWLKLASLKNQPARICSIEAVHHYLAHVHQPKQTGVSACLCMVKGRADERRGTFLSRYWAWVEAEHTRIVATPTDSKRPRPTHPSTDKPPAKKLRMDDKTTTLEPANVKLQNEP</sequence>
<protein>
    <submittedName>
        <fullName evidence="2">Uncharacterized protein</fullName>
    </submittedName>
</protein>
<dbReference type="EMBL" id="DF237166">
    <property type="protein sequence ID" value="GAQ85025.1"/>
    <property type="molecule type" value="Genomic_DNA"/>
</dbReference>